<dbReference type="Pfam" id="PF14539">
    <property type="entry name" value="DUF4442"/>
    <property type="match status" value="1"/>
</dbReference>
<name>A0A1I0PS34_9EURY</name>
<accession>A0A1I0PS34</accession>
<dbReference type="STRING" id="355548.SAMN04487945_1902"/>
<evidence type="ECO:0008006" key="3">
    <source>
        <dbReference type="Google" id="ProtNLM"/>
    </source>
</evidence>
<dbReference type="EMBL" id="FOJA01000001">
    <property type="protein sequence ID" value="SEW17144.1"/>
    <property type="molecule type" value="Genomic_DNA"/>
</dbReference>
<organism evidence="1 2">
    <name type="scientific">Halobacterium jilantaiense</name>
    <dbReference type="NCBI Taxonomy" id="355548"/>
    <lineage>
        <taxon>Archaea</taxon>
        <taxon>Methanobacteriati</taxon>
        <taxon>Methanobacteriota</taxon>
        <taxon>Stenosarchaea group</taxon>
        <taxon>Halobacteria</taxon>
        <taxon>Halobacteriales</taxon>
        <taxon>Halobacteriaceae</taxon>
        <taxon>Halobacterium</taxon>
    </lineage>
</organism>
<keyword evidence="2" id="KW-1185">Reference proteome</keyword>
<protein>
    <recommendedName>
        <fullName evidence="3">Acyl-coenzyme A thioesterase PaaI, contains HGG motif</fullName>
    </recommendedName>
</protein>
<proteinExistence type="predicted"/>
<dbReference type="SUPFAM" id="SSF54637">
    <property type="entry name" value="Thioesterase/thiol ester dehydrase-isomerase"/>
    <property type="match status" value="1"/>
</dbReference>
<dbReference type="OrthoDB" id="295952at2157"/>
<dbReference type="RefSeq" id="WP_218138600.1">
    <property type="nucleotide sequence ID" value="NZ_FOJA01000001.1"/>
</dbReference>
<evidence type="ECO:0000313" key="2">
    <source>
        <dbReference type="Proteomes" id="UP000198518"/>
    </source>
</evidence>
<sequence>MLPTLSDLRTELYRLGFSYYPSYWTTGARVVSLANDFSRIRVKLPHNWRTKNPMGVTFGGSIYGAVDPIYVVLLRHRLGDDFTVWDKAADVRFRKPGESTLYADVHLPNDEVAALRDLGPGESTDRVYDVELVDGDGECHAEVEKTVYVRRDD</sequence>
<dbReference type="AlphaFoldDB" id="A0A1I0PS34"/>
<dbReference type="Proteomes" id="UP000198518">
    <property type="component" value="Unassembled WGS sequence"/>
</dbReference>
<reference evidence="1 2" key="1">
    <citation type="submission" date="2016-10" db="EMBL/GenBank/DDBJ databases">
        <authorList>
            <person name="de Groot N.N."/>
        </authorList>
    </citation>
    <scope>NUCLEOTIDE SEQUENCE [LARGE SCALE GENOMIC DNA]</scope>
    <source>
        <strain evidence="1 2">CGMCC 1.5337</strain>
    </source>
</reference>
<gene>
    <name evidence="1" type="ORF">SAMN04487945_1902</name>
</gene>
<dbReference type="InterPro" id="IPR029069">
    <property type="entry name" value="HotDog_dom_sf"/>
</dbReference>
<dbReference type="Gene3D" id="3.10.129.10">
    <property type="entry name" value="Hotdog Thioesterase"/>
    <property type="match status" value="1"/>
</dbReference>
<dbReference type="InterPro" id="IPR027961">
    <property type="entry name" value="DUF4442"/>
</dbReference>
<evidence type="ECO:0000313" key="1">
    <source>
        <dbReference type="EMBL" id="SEW17144.1"/>
    </source>
</evidence>